<dbReference type="Gene3D" id="3.90.1200.10">
    <property type="match status" value="1"/>
</dbReference>
<name>A0A1I5JZC1_9ACTN</name>
<sequence length="265" mass="29219">MRGDDEREVQLQGGTTNHGRVVRVGDTVRRPLRPSSPATHALLEHLERVGFPGAPRFLGIDDHGREVLSYVPGTAVTPPHPSWALTDEALVSVAHLLRDYHRAVAGLDPRPHPWPASPPPDFAGELVSHNDVNLDNVVFRGGRAVALIDFDLASPGSRVWDVACAVRLWAPLRPDRHIDDARRGRALRRLRLFADAYGLEDGDRDRLAAAVRANHEWCYDVVTTAAANGHAAFARYWWAGGASRRAADTHQWYLESAGLLRDALS</sequence>
<dbReference type="Proteomes" id="UP000198857">
    <property type="component" value="Unassembled WGS sequence"/>
</dbReference>
<reference evidence="3" key="1">
    <citation type="submission" date="2016-10" db="EMBL/GenBank/DDBJ databases">
        <authorList>
            <person name="Varghese N."/>
            <person name="Submissions S."/>
        </authorList>
    </citation>
    <scope>NUCLEOTIDE SEQUENCE [LARGE SCALE GENOMIC DNA]</scope>
    <source>
        <strain evidence="3">DSM 44208</strain>
    </source>
</reference>
<dbReference type="STRING" id="1523247.SAMN05660464_1149"/>
<dbReference type="Pfam" id="PF01636">
    <property type="entry name" value="APH"/>
    <property type="match status" value="1"/>
</dbReference>
<evidence type="ECO:0000313" key="2">
    <source>
        <dbReference type="EMBL" id="SFO78132.1"/>
    </source>
</evidence>
<dbReference type="GO" id="GO:0016740">
    <property type="term" value="F:transferase activity"/>
    <property type="evidence" value="ECO:0007669"/>
    <property type="project" value="UniProtKB-KW"/>
</dbReference>
<dbReference type="RefSeq" id="WP_091107572.1">
    <property type="nucleotide sequence ID" value="NZ_FOWQ01000001.1"/>
</dbReference>
<organism evidence="2 3">
    <name type="scientific">Geodermatophilus dictyosporus</name>
    <dbReference type="NCBI Taxonomy" id="1523247"/>
    <lineage>
        <taxon>Bacteria</taxon>
        <taxon>Bacillati</taxon>
        <taxon>Actinomycetota</taxon>
        <taxon>Actinomycetes</taxon>
        <taxon>Geodermatophilales</taxon>
        <taxon>Geodermatophilaceae</taxon>
        <taxon>Geodermatophilus</taxon>
    </lineage>
</organism>
<accession>A0A1I5JZC1</accession>
<evidence type="ECO:0000313" key="3">
    <source>
        <dbReference type="Proteomes" id="UP000198857"/>
    </source>
</evidence>
<gene>
    <name evidence="2" type="ORF">SAMN05660464_1149</name>
</gene>
<protein>
    <submittedName>
        <fullName evidence="2">Phosphotransferase enzyme family protein</fullName>
    </submittedName>
</protein>
<dbReference type="EMBL" id="FOWQ01000001">
    <property type="protein sequence ID" value="SFO78132.1"/>
    <property type="molecule type" value="Genomic_DNA"/>
</dbReference>
<evidence type="ECO:0000259" key="1">
    <source>
        <dbReference type="Pfam" id="PF01636"/>
    </source>
</evidence>
<dbReference type="InterPro" id="IPR002575">
    <property type="entry name" value="Aminoglycoside_PTrfase"/>
</dbReference>
<dbReference type="AlphaFoldDB" id="A0A1I5JZC1"/>
<keyword evidence="2" id="KW-0808">Transferase</keyword>
<keyword evidence="3" id="KW-1185">Reference proteome</keyword>
<feature type="domain" description="Aminoglycoside phosphotransferase" evidence="1">
    <location>
        <begin position="126"/>
        <end position="191"/>
    </location>
</feature>
<dbReference type="SUPFAM" id="SSF56112">
    <property type="entry name" value="Protein kinase-like (PK-like)"/>
    <property type="match status" value="1"/>
</dbReference>
<dbReference type="InterPro" id="IPR011009">
    <property type="entry name" value="Kinase-like_dom_sf"/>
</dbReference>
<dbReference type="OrthoDB" id="236897at2"/>
<proteinExistence type="predicted"/>